<dbReference type="AlphaFoldDB" id="A0A5C7I861"/>
<feature type="chain" id="PRO_5023001548" description="Myb/SANT-like domain-containing protein" evidence="1">
    <location>
        <begin position="18"/>
        <end position="637"/>
    </location>
</feature>
<dbReference type="SUPFAM" id="SSF49870">
    <property type="entry name" value="Osmotin, thaumatin-like protein"/>
    <property type="match status" value="1"/>
</dbReference>
<dbReference type="InterPro" id="IPR024752">
    <property type="entry name" value="Myb/SANT-like_dom"/>
</dbReference>
<reference evidence="4" key="1">
    <citation type="journal article" date="2019" name="Gigascience">
        <title>De novo genome assembly of the endangered Acer yangbiense, a plant species with extremely small populations endemic to Yunnan Province, China.</title>
        <authorList>
            <person name="Yang J."/>
            <person name="Wariss H.M."/>
            <person name="Tao L."/>
            <person name="Zhang R."/>
            <person name="Yun Q."/>
            <person name="Hollingsworth P."/>
            <person name="Dao Z."/>
            <person name="Luo G."/>
            <person name="Guo H."/>
            <person name="Ma Y."/>
            <person name="Sun W."/>
        </authorList>
    </citation>
    <scope>NUCLEOTIDE SEQUENCE [LARGE SCALE GENOMIC DNA]</scope>
    <source>
        <strain evidence="4">cv. Malutang</strain>
    </source>
</reference>
<feature type="signal peptide" evidence="1">
    <location>
        <begin position="1"/>
        <end position="17"/>
    </location>
</feature>
<gene>
    <name evidence="3" type="ORF">EZV62_011776</name>
</gene>
<feature type="domain" description="Myb/SANT-like" evidence="2">
    <location>
        <begin position="35"/>
        <end position="129"/>
    </location>
</feature>
<sequence length="637" mass="69643">MLKLWLLLSVFPALVNGGGKMSTAQDGILGRSKAEWTPSRDAYLVELFIEQHNCGRTAYNEFKNEVIKSVAREFNKKFGLNLEENQIKNRYNVMKKDYGVVKTLLSHTGFGWDETRKMVVADDKVWESYIAVKSEARPFRRKSFPLYKQMSIIFEGERATGKYIPSGVLVATEEGHSNTETVRSSDPTNVPTQIVDGTLDSDSIVRINDTVQRKRKSATAQTASGHKKRAFCNNVSETIENALYEMFSAATFKAVQRTSMSDEKTLYQKCLEDLQKLEEEFDDNEFTNAVNVLKDDKNAVAFMTIKGPQVESASFKIVNKCRRTIWPGLLSGAGTAPLPTTGFALKSGKSRTVIIPKSWSGRIWGRSLCTQHANNQTFSCVTGDCGSGKVECAGGGAEPPTTLAEFTLNGAQGLDFYDVSLVDGYNLPMLVLPKGGKGGGCAATGCLIDLNGACPADLRVARGRTGGGVACKSACEAFHDPRYCCSDAYATPDTCAPSVYSLFFKHACPRAYSYAYDDKTSTYTCASADYIIVFCPPPYTRISAGLSSCYVMLIVAVIMEKISASQKQPAQAVSIVATVHLCSVLKIAGITKRRCIATACEQDYDVHCKSTCTRQMIVAQVLADQESVIFIVAVLCK</sequence>
<dbReference type="Pfam" id="PF12776">
    <property type="entry name" value="Myb_DNA-bind_3"/>
    <property type="match status" value="1"/>
</dbReference>
<evidence type="ECO:0000313" key="4">
    <source>
        <dbReference type="Proteomes" id="UP000323000"/>
    </source>
</evidence>
<dbReference type="OrthoDB" id="76215at2759"/>
<dbReference type="Gene3D" id="2.60.110.10">
    <property type="entry name" value="Thaumatin"/>
    <property type="match status" value="1"/>
</dbReference>
<comment type="caution">
    <text evidence="3">The sequence shown here is derived from an EMBL/GenBank/DDBJ whole genome shotgun (WGS) entry which is preliminary data.</text>
</comment>
<dbReference type="FunFam" id="2.60.110.10:FF:000001">
    <property type="entry name" value="THAUMATIN-LIKE PROTEIN 1"/>
    <property type="match status" value="1"/>
</dbReference>
<protein>
    <recommendedName>
        <fullName evidence="2">Myb/SANT-like domain-containing protein</fullName>
    </recommendedName>
</protein>
<dbReference type="PANTHER" id="PTHR31048">
    <property type="entry name" value="OS03G0233200 PROTEIN"/>
    <property type="match status" value="1"/>
</dbReference>
<dbReference type="Pfam" id="PF00314">
    <property type="entry name" value="Thaumatin"/>
    <property type="match status" value="1"/>
</dbReference>
<dbReference type="PROSITE" id="PS51367">
    <property type="entry name" value="THAUMATIN_2"/>
    <property type="match status" value="1"/>
</dbReference>
<evidence type="ECO:0000313" key="3">
    <source>
        <dbReference type="EMBL" id="TXG64782.1"/>
    </source>
</evidence>
<evidence type="ECO:0000259" key="2">
    <source>
        <dbReference type="Pfam" id="PF12776"/>
    </source>
</evidence>
<dbReference type="PRINTS" id="PR00347">
    <property type="entry name" value="THAUMATIN"/>
</dbReference>
<accession>A0A5C7I861</accession>
<dbReference type="CDD" id="cd09218">
    <property type="entry name" value="TLP-PA"/>
    <property type="match status" value="1"/>
</dbReference>
<keyword evidence="4" id="KW-1185">Reference proteome</keyword>
<dbReference type="InterPro" id="IPR001938">
    <property type="entry name" value="Thaumatin"/>
</dbReference>
<organism evidence="3 4">
    <name type="scientific">Acer yangbiense</name>
    <dbReference type="NCBI Taxonomy" id="1000413"/>
    <lineage>
        <taxon>Eukaryota</taxon>
        <taxon>Viridiplantae</taxon>
        <taxon>Streptophyta</taxon>
        <taxon>Embryophyta</taxon>
        <taxon>Tracheophyta</taxon>
        <taxon>Spermatophyta</taxon>
        <taxon>Magnoliopsida</taxon>
        <taxon>eudicotyledons</taxon>
        <taxon>Gunneridae</taxon>
        <taxon>Pentapetalae</taxon>
        <taxon>rosids</taxon>
        <taxon>malvids</taxon>
        <taxon>Sapindales</taxon>
        <taxon>Sapindaceae</taxon>
        <taxon>Hippocastanoideae</taxon>
        <taxon>Acereae</taxon>
        <taxon>Acer</taxon>
    </lineage>
</organism>
<dbReference type="Proteomes" id="UP000323000">
    <property type="component" value="Chromosome 4"/>
</dbReference>
<dbReference type="InterPro" id="IPR037176">
    <property type="entry name" value="Osmotin/thaumatin-like_sf"/>
</dbReference>
<evidence type="ECO:0000256" key="1">
    <source>
        <dbReference type="SAM" id="SignalP"/>
    </source>
</evidence>
<dbReference type="EMBL" id="VAHF01000004">
    <property type="protein sequence ID" value="TXG64782.1"/>
    <property type="molecule type" value="Genomic_DNA"/>
</dbReference>
<proteinExistence type="predicted"/>
<keyword evidence="1" id="KW-0732">Signal</keyword>
<name>A0A5C7I861_9ROSI</name>
<dbReference type="SMART" id="SM00205">
    <property type="entry name" value="THN"/>
    <property type="match status" value="1"/>
</dbReference>